<evidence type="ECO:0000313" key="2">
    <source>
        <dbReference type="Proteomes" id="UP001430193"/>
    </source>
</evidence>
<evidence type="ECO:0000313" key="1">
    <source>
        <dbReference type="EMBL" id="MBM7128624.1"/>
    </source>
</evidence>
<reference evidence="1" key="1">
    <citation type="submission" date="2020-10" db="EMBL/GenBank/DDBJ databases">
        <title>Phylogeny of dyella-like bacteria.</title>
        <authorList>
            <person name="Fu J."/>
        </authorList>
    </citation>
    <scope>NUCLEOTIDE SEQUENCE</scope>
    <source>
        <strain evidence="1">DHON07</strain>
    </source>
</reference>
<sequence>MMLTELDCARVAQWLDAPRTSSQGGGFPVRVDYPSARSQENVEHYLARIVW</sequence>
<dbReference type="Proteomes" id="UP001430193">
    <property type="component" value="Unassembled WGS sequence"/>
</dbReference>
<keyword evidence="2" id="KW-1185">Reference proteome</keyword>
<accession>A0ABS2KBZ7</accession>
<dbReference type="RefSeq" id="WP_204630243.1">
    <property type="nucleotide sequence ID" value="NZ_BSOC01000008.1"/>
</dbReference>
<name>A0ABS2KBZ7_9GAMM</name>
<organism evidence="1 2">
    <name type="scientific">Dyella mobilis</name>
    <dbReference type="NCBI Taxonomy" id="1849582"/>
    <lineage>
        <taxon>Bacteria</taxon>
        <taxon>Pseudomonadati</taxon>
        <taxon>Pseudomonadota</taxon>
        <taxon>Gammaproteobacteria</taxon>
        <taxon>Lysobacterales</taxon>
        <taxon>Rhodanobacteraceae</taxon>
        <taxon>Dyella</taxon>
    </lineage>
</organism>
<gene>
    <name evidence="1" type="ORF">ISS99_03730</name>
</gene>
<protein>
    <submittedName>
        <fullName evidence="1">Uncharacterized protein</fullName>
    </submittedName>
</protein>
<proteinExistence type="predicted"/>
<comment type="caution">
    <text evidence="1">The sequence shown here is derived from an EMBL/GenBank/DDBJ whole genome shotgun (WGS) entry which is preliminary data.</text>
</comment>
<dbReference type="EMBL" id="JADIKF010000034">
    <property type="protein sequence ID" value="MBM7128624.1"/>
    <property type="molecule type" value="Genomic_DNA"/>
</dbReference>